<accession>A0AAV9KBC5</accession>
<dbReference type="Proteomes" id="UP001311915">
    <property type="component" value="Unassembled WGS sequence"/>
</dbReference>
<evidence type="ECO:0000313" key="3">
    <source>
        <dbReference type="Proteomes" id="UP001311915"/>
    </source>
</evidence>
<name>A0AAV9KBC5_9SOLN</name>
<evidence type="ECO:0000259" key="1">
    <source>
        <dbReference type="Pfam" id="PF03372"/>
    </source>
</evidence>
<dbReference type="AlphaFoldDB" id="A0AAV9KBC5"/>
<proteinExistence type="predicted"/>
<evidence type="ECO:0000313" key="2">
    <source>
        <dbReference type="EMBL" id="KAK4710478.1"/>
    </source>
</evidence>
<dbReference type="InterPro" id="IPR005135">
    <property type="entry name" value="Endo/exonuclease/phosphatase"/>
</dbReference>
<dbReference type="SUPFAM" id="SSF56219">
    <property type="entry name" value="DNase I-like"/>
    <property type="match status" value="1"/>
</dbReference>
<dbReference type="PANTHER" id="PTHR33710">
    <property type="entry name" value="BNAC02G09200D PROTEIN"/>
    <property type="match status" value="1"/>
</dbReference>
<protein>
    <recommendedName>
        <fullName evidence="1">Endonuclease/exonuclease/phosphatase domain-containing protein</fullName>
    </recommendedName>
</protein>
<dbReference type="Gene3D" id="3.60.10.10">
    <property type="entry name" value="Endonuclease/exonuclease/phosphatase"/>
    <property type="match status" value="1"/>
</dbReference>
<feature type="domain" description="Endonuclease/exonuclease/phosphatase" evidence="1">
    <location>
        <begin position="22"/>
        <end position="120"/>
    </location>
</feature>
<comment type="caution">
    <text evidence="2">The sequence shown here is derived from an EMBL/GenBank/DDBJ whole genome shotgun (WGS) entry which is preliminary data.</text>
</comment>
<dbReference type="EMBL" id="JAWPEI010000011">
    <property type="protein sequence ID" value="KAK4710478.1"/>
    <property type="molecule type" value="Genomic_DNA"/>
</dbReference>
<reference evidence="2 3" key="1">
    <citation type="submission" date="2023-10" db="EMBL/GenBank/DDBJ databases">
        <title>Genome-Wide Identification Analysis in wild type Solanum Pinnatisectum Reveals Some Genes Defensing Phytophthora Infestans.</title>
        <authorList>
            <person name="Sun C."/>
        </authorList>
    </citation>
    <scope>NUCLEOTIDE SEQUENCE [LARGE SCALE GENOMIC DNA]</scope>
    <source>
        <strain evidence="2">LQN</strain>
        <tissue evidence="2">Leaf</tissue>
    </source>
</reference>
<dbReference type="GO" id="GO:0003824">
    <property type="term" value="F:catalytic activity"/>
    <property type="evidence" value="ECO:0007669"/>
    <property type="project" value="InterPro"/>
</dbReference>
<sequence length="351" mass="41065">MVKVLSENYSWLFSALYASNEFLWDSLRRISQTHSGPWFLGGDFNEVLQAKDKLGGKSINNNHTNILWHRLNKCNMIDLGFKGSKYTWTNKRYKNMKDLIMERLDRCLANDPWVVHYPDSTVTHLPRTHSNHCPLKVHLERNRPNNGIRPFRLKPMCFYPHNDLPQAIITFKDNTTIWNRNVFGNIFSKMRKIVARIDGIQKSRHYPHTPFLHDLESTLLCEYNTILKIDWLTYGDANTNFFHISTINRRRRNRILLLKDDTGNEFRNQDEIMAHATSFIIHIYSTELLTTTLPEPRNHLEANSLTNPVREALDATLTNKEIRDAINSLSPSRLLDLMASTPCSFRNTEIR</sequence>
<organism evidence="2 3">
    <name type="scientific">Solanum pinnatisectum</name>
    <name type="common">tansyleaf nightshade</name>
    <dbReference type="NCBI Taxonomy" id="50273"/>
    <lineage>
        <taxon>Eukaryota</taxon>
        <taxon>Viridiplantae</taxon>
        <taxon>Streptophyta</taxon>
        <taxon>Embryophyta</taxon>
        <taxon>Tracheophyta</taxon>
        <taxon>Spermatophyta</taxon>
        <taxon>Magnoliopsida</taxon>
        <taxon>eudicotyledons</taxon>
        <taxon>Gunneridae</taxon>
        <taxon>Pentapetalae</taxon>
        <taxon>asterids</taxon>
        <taxon>lamiids</taxon>
        <taxon>Solanales</taxon>
        <taxon>Solanaceae</taxon>
        <taxon>Solanoideae</taxon>
        <taxon>Solaneae</taxon>
        <taxon>Solanum</taxon>
    </lineage>
</organism>
<dbReference type="Pfam" id="PF03372">
    <property type="entry name" value="Exo_endo_phos"/>
    <property type="match status" value="1"/>
</dbReference>
<gene>
    <name evidence="2" type="ORF">R3W88_004991</name>
</gene>
<dbReference type="PANTHER" id="PTHR33710:SF67">
    <property type="entry name" value="RETROTRANSPOSON PROTEIN, UNCLASSIFIED"/>
    <property type="match status" value="1"/>
</dbReference>
<keyword evidence="3" id="KW-1185">Reference proteome</keyword>
<dbReference type="InterPro" id="IPR036691">
    <property type="entry name" value="Endo/exonu/phosph_ase_sf"/>
</dbReference>